<dbReference type="Proteomes" id="UP001501490">
    <property type="component" value="Unassembled WGS sequence"/>
</dbReference>
<keyword evidence="2" id="KW-1185">Reference proteome</keyword>
<organism evidence="1 2">
    <name type="scientific">Microlunatus ginsengisoli</name>
    <dbReference type="NCBI Taxonomy" id="363863"/>
    <lineage>
        <taxon>Bacteria</taxon>
        <taxon>Bacillati</taxon>
        <taxon>Actinomycetota</taxon>
        <taxon>Actinomycetes</taxon>
        <taxon>Propionibacteriales</taxon>
        <taxon>Propionibacteriaceae</taxon>
        <taxon>Microlunatus</taxon>
    </lineage>
</organism>
<reference evidence="2" key="1">
    <citation type="journal article" date="2019" name="Int. J. Syst. Evol. Microbiol.">
        <title>The Global Catalogue of Microorganisms (GCM) 10K type strain sequencing project: providing services to taxonomists for standard genome sequencing and annotation.</title>
        <authorList>
            <consortium name="The Broad Institute Genomics Platform"/>
            <consortium name="The Broad Institute Genome Sequencing Center for Infectious Disease"/>
            <person name="Wu L."/>
            <person name="Ma J."/>
        </authorList>
    </citation>
    <scope>NUCLEOTIDE SEQUENCE [LARGE SCALE GENOMIC DNA]</scope>
    <source>
        <strain evidence="2">JCM 16929</strain>
    </source>
</reference>
<comment type="caution">
    <text evidence="1">The sequence shown here is derived from an EMBL/GenBank/DDBJ whole genome shotgun (WGS) entry which is preliminary data.</text>
</comment>
<sequence length="71" mass="8016">MSALDQLSERELVSELDDVEHAIACSSTYERYADGTGRLRMRVSGELLALVEREQSVITELHRRRRAPATA</sequence>
<dbReference type="RefSeq" id="WP_344810065.1">
    <property type="nucleotide sequence ID" value="NZ_BAABAB010000056.1"/>
</dbReference>
<evidence type="ECO:0000313" key="2">
    <source>
        <dbReference type="Proteomes" id="UP001501490"/>
    </source>
</evidence>
<gene>
    <name evidence="1" type="ORF">GCM10022236_52310</name>
</gene>
<proteinExistence type="predicted"/>
<protein>
    <submittedName>
        <fullName evidence="1">Uncharacterized protein</fullName>
    </submittedName>
</protein>
<dbReference type="EMBL" id="BAABAB010000056">
    <property type="protein sequence ID" value="GAA3643187.1"/>
    <property type="molecule type" value="Genomic_DNA"/>
</dbReference>
<name>A0ABP7AY29_9ACTN</name>
<accession>A0ABP7AY29</accession>
<evidence type="ECO:0000313" key="1">
    <source>
        <dbReference type="EMBL" id="GAA3643187.1"/>
    </source>
</evidence>